<dbReference type="RefSeq" id="WP_382421604.1">
    <property type="nucleotide sequence ID" value="NZ_JBHSCW010000003.1"/>
</dbReference>
<dbReference type="Proteomes" id="UP001595799">
    <property type="component" value="Unassembled WGS sequence"/>
</dbReference>
<dbReference type="PROSITE" id="PS50893">
    <property type="entry name" value="ABC_TRANSPORTER_2"/>
    <property type="match status" value="1"/>
</dbReference>
<dbReference type="Pfam" id="PF00005">
    <property type="entry name" value="ABC_tran"/>
    <property type="match status" value="1"/>
</dbReference>
<dbReference type="InterPro" id="IPR003439">
    <property type="entry name" value="ABC_transporter-like_ATP-bd"/>
</dbReference>
<proteinExistence type="predicted"/>
<dbReference type="InterPro" id="IPR051120">
    <property type="entry name" value="ABC_AA/LPS_Transport"/>
</dbReference>
<protein>
    <submittedName>
        <fullName evidence="5">ABC transporter ATP-binding protein</fullName>
    </submittedName>
</protein>
<dbReference type="PANTHER" id="PTHR45772:SF7">
    <property type="entry name" value="AMINO ACID ABC TRANSPORTER ATP-BINDING PROTEIN"/>
    <property type="match status" value="1"/>
</dbReference>
<name>A0ABV8UJP5_9PROT</name>
<dbReference type="EMBL" id="JBHSCW010000003">
    <property type="protein sequence ID" value="MFC4351269.1"/>
    <property type="molecule type" value="Genomic_DNA"/>
</dbReference>
<keyword evidence="6" id="KW-1185">Reference proteome</keyword>
<accession>A0ABV8UJP5</accession>
<evidence type="ECO:0000256" key="3">
    <source>
        <dbReference type="ARBA" id="ARBA00022840"/>
    </source>
</evidence>
<evidence type="ECO:0000256" key="1">
    <source>
        <dbReference type="ARBA" id="ARBA00022448"/>
    </source>
</evidence>
<organism evidence="5 6">
    <name type="scientific">Fodinicurvata halophila</name>
    <dbReference type="NCBI Taxonomy" id="1419723"/>
    <lineage>
        <taxon>Bacteria</taxon>
        <taxon>Pseudomonadati</taxon>
        <taxon>Pseudomonadota</taxon>
        <taxon>Alphaproteobacteria</taxon>
        <taxon>Rhodospirillales</taxon>
        <taxon>Rhodovibrionaceae</taxon>
        <taxon>Fodinicurvata</taxon>
    </lineage>
</organism>
<dbReference type="CDD" id="cd03219">
    <property type="entry name" value="ABC_Mj1267_LivG_branched"/>
    <property type="match status" value="1"/>
</dbReference>
<keyword evidence="3 5" id="KW-0067">ATP-binding</keyword>
<comment type="caution">
    <text evidence="5">The sequence shown here is derived from an EMBL/GenBank/DDBJ whole genome shotgun (WGS) entry which is preliminary data.</text>
</comment>
<dbReference type="PROSITE" id="PS00211">
    <property type="entry name" value="ABC_TRANSPORTER_1"/>
    <property type="match status" value="1"/>
</dbReference>
<evidence type="ECO:0000259" key="4">
    <source>
        <dbReference type="PROSITE" id="PS50893"/>
    </source>
</evidence>
<keyword evidence="1" id="KW-0813">Transport</keyword>
<evidence type="ECO:0000313" key="6">
    <source>
        <dbReference type="Proteomes" id="UP001595799"/>
    </source>
</evidence>
<dbReference type="InterPro" id="IPR027417">
    <property type="entry name" value="P-loop_NTPase"/>
</dbReference>
<dbReference type="InterPro" id="IPR017871">
    <property type="entry name" value="ABC_transporter-like_CS"/>
</dbReference>
<keyword evidence="2" id="KW-0547">Nucleotide-binding</keyword>
<evidence type="ECO:0000256" key="2">
    <source>
        <dbReference type="ARBA" id="ARBA00022741"/>
    </source>
</evidence>
<dbReference type="PANTHER" id="PTHR45772">
    <property type="entry name" value="CONSERVED COMPONENT OF ABC TRANSPORTER FOR NATURAL AMINO ACIDS-RELATED"/>
    <property type="match status" value="1"/>
</dbReference>
<evidence type="ECO:0000313" key="5">
    <source>
        <dbReference type="EMBL" id="MFC4351269.1"/>
    </source>
</evidence>
<gene>
    <name evidence="5" type="ORF">ACFOW6_06910</name>
</gene>
<dbReference type="SUPFAM" id="SSF52540">
    <property type="entry name" value="P-loop containing nucleoside triphosphate hydrolases"/>
    <property type="match status" value="1"/>
</dbReference>
<dbReference type="SMART" id="SM00382">
    <property type="entry name" value="AAA"/>
    <property type="match status" value="1"/>
</dbReference>
<reference evidence="6" key="1">
    <citation type="journal article" date="2019" name="Int. J. Syst. Evol. Microbiol.">
        <title>The Global Catalogue of Microorganisms (GCM) 10K type strain sequencing project: providing services to taxonomists for standard genome sequencing and annotation.</title>
        <authorList>
            <consortium name="The Broad Institute Genomics Platform"/>
            <consortium name="The Broad Institute Genome Sequencing Center for Infectious Disease"/>
            <person name="Wu L."/>
            <person name="Ma J."/>
        </authorList>
    </citation>
    <scope>NUCLEOTIDE SEQUENCE [LARGE SCALE GENOMIC DNA]</scope>
    <source>
        <strain evidence="6">CECT 8472</strain>
    </source>
</reference>
<dbReference type="InterPro" id="IPR003593">
    <property type="entry name" value="AAA+_ATPase"/>
</dbReference>
<sequence length="259" mass="28390">MTAILQVRGLNKAYGGVQAVKDVSFAVNHGELRALIGPNGAGKTTCFNLLNGQLSPDSGEVVYRDRAITGLPPRRIWRLGIGRTFQIAAPFASMTVLENVQMALISHHGRSRRLWSHARNLYHAEAMALLQRLDLEEAARQTCGTLAYGDIKRLELAVALAHGPDLLLMDEPTAGMAPEERAQLMDQVKNLVEQHGMSVLFTEHDMSVVFRYAHRVLVLDQGAVLADGTVGEVRRNSEVQRIYLGDLGDETGGQEVKGE</sequence>
<dbReference type="GO" id="GO:0005524">
    <property type="term" value="F:ATP binding"/>
    <property type="evidence" value="ECO:0007669"/>
    <property type="project" value="UniProtKB-KW"/>
</dbReference>
<feature type="domain" description="ABC transporter" evidence="4">
    <location>
        <begin position="5"/>
        <end position="246"/>
    </location>
</feature>
<dbReference type="Gene3D" id="3.40.50.300">
    <property type="entry name" value="P-loop containing nucleotide triphosphate hydrolases"/>
    <property type="match status" value="1"/>
</dbReference>